<comment type="pathway">
    <text evidence="1">Protein modification; protein neddylation.</text>
</comment>
<keyword evidence="2" id="KW-0808">Transferase</keyword>
<evidence type="ECO:0000256" key="6">
    <source>
        <dbReference type="PROSITE-ProRule" id="PRU10133"/>
    </source>
</evidence>
<evidence type="ECO:0000256" key="3">
    <source>
        <dbReference type="ARBA" id="ARBA00022741"/>
    </source>
</evidence>
<feature type="domain" description="UBC core" evidence="9">
    <location>
        <begin position="25"/>
        <end position="170"/>
    </location>
</feature>
<keyword evidence="5 7" id="KW-0067">ATP-binding</keyword>
<dbReference type="PROSITE" id="PS50127">
    <property type="entry name" value="UBC_2"/>
    <property type="match status" value="1"/>
</dbReference>
<dbReference type="GeneID" id="25563635"/>
<dbReference type="GO" id="GO:0005524">
    <property type="term" value="F:ATP binding"/>
    <property type="evidence" value="ECO:0007669"/>
    <property type="project" value="UniProtKB-UniRule"/>
</dbReference>
<dbReference type="FunFam" id="3.10.110.10:FF:000005">
    <property type="entry name" value="NEDD8-conjugating enzyme Ubc12"/>
    <property type="match status" value="1"/>
</dbReference>
<dbReference type="SMART" id="SM00212">
    <property type="entry name" value="UBCc"/>
    <property type="match status" value="1"/>
</dbReference>
<proteinExistence type="inferred from homology"/>
<evidence type="ECO:0000313" key="11">
    <source>
        <dbReference type="Proteomes" id="UP000054408"/>
    </source>
</evidence>
<keyword evidence="3 7" id="KW-0547">Nucleotide-binding</keyword>
<comment type="similarity">
    <text evidence="7">Belongs to the ubiquitin-conjugating enzyme family.</text>
</comment>
<dbReference type="EMBL" id="GL349448">
    <property type="protein sequence ID" value="KNC47842.1"/>
    <property type="molecule type" value="Genomic_DNA"/>
</dbReference>
<feature type="active site" description="Glycyl thioester intermediate" evidence="6">
    <location>
        <position position="108"/>
    </location>
</feature>
<dbReference type="InterPro" id="IPR000608">
    <property type="entry name" value="UBC"/>
</dbReference>
<feature type="region of interest" description="Disordered" evidence="8">
    <location>
        <begin position="1"/>
        <end position="25"/>
    </location>
</feature>
<dbReference type="OMA" id="CQVDFPD"/>
<evidence type="ECO:0000256" key="1">
    <source>
        <dbReference type="ARBA" id="ARBA00005032"/>
    </source>
</evidence>
<dbReference type="eggNOG" id="KOG0420">
    <property type="taxonomic scope" value="Eukaryota"/>
</dbReference>
<dbReference type="OrthoDB" id="10249039at2759"/>
<dbReference type="AlphaFoldDB" id="A0A0L0D631"/>
<dbReference type="InterPro" id="IPR023313">
    <property type="entry name" value="UBQ-conjugating_AS"/>
</dbReference>
<evidence type="ECO:0000256" key="2">
    <source>
        <dbReference type="ARBA" id="ARBA00022679"/>
    </source>
</evidence>
<protein>
    <submittedName>
        <fullName evidence="10">Ubiquitin carrier protein</fullName>
    </submittedName>
</protein>
<dbReference type="PROSITE" id="PS00183">
    <property type="entry name" value="UBC_1"/>
    <property type="match status" value="1"/>
</dbReference>
<evidence type="ECO:0000256" key="5">
    <source>
        <dbReference type="ARBA" id="ARBA00022840"/>
    </source>
</evidence>
<dbReference type="Gene3D" id="3.10.110.10">
    <property type="entry name" value="Ubiquitin Conjugating Enzyme"/>
    <property type="match status" value="1"/>
</dbReference>
<accession>A0A0L0D631</accession>
<keyword evidence="4 7" id="KW-0833">Ubl conjugation pathway</keyword>
<keyword evidence="11" id="KW-1185">Reference proteome</keyword>
<dbReference type="Proteomes" id="UP000054408">
    <property type="component" value="Unassembled WGS sequence"/>
</dbReference>
<dbReference type="PANTHER" id="PTHR24067">
    <property type="entry name" value="UBIQUITIN-CONJUGATING ENZYME E2"/>
    <property type="match status" value="1"/>
</dbReference>
<dbReference type="SUPFAM" id="SSF54495">
    <property type="entry name" value="UBC-like"/>
    <property type="match status" value="1"/>
</dbReference>
<sequence length="180" mass="20286">MIRMFSLKKEGQKSRAQEAENTQKPAEIRIQKDISELELSDTSSIEFPNGPDDLMVFDVTLRPDEGFWQGAAFTFHFEIPEGYPHDVPSVICTTPIYHPNINTEGKICLNILREDWRPVLNINAIVFGLSYILLDPNPDDPLNIEAAEVMRNNPAQFKTNVDRSLAGGVVDGVRYQPNQA</sequence>
<dbReference type="InterPro" id="IPR016135">
    <property type="entry name" value="UBQ-conjugating_enzyme/RWD"/>
</dbReference>
<evidence type="ECO:0000313" key="10">
    <source>
        <dbReference type="EMBL" id="KNC47842.1"/>
    </source>
</evidence>
<dbReference type="RefSeq" id="XP_013759320.1">
    <property type="nucleotide sequence ID" value="XM_013903866.1"/>
</dbReference>
<reference evidence="10 11" key="1">
    <citation type="submission" date="2010-05" db="EMBL/GenBank/DDBJ databases">
        <title>The Genome Sequence of Thecamonas trahens ATCC 50062.</title>
        <authorList>
            <consortium name="The Broad Institute Genome Sequencing Platform"/>
            <person name="Russ C."/>
            <person name="Cuomo C."/>
            <person name="Shea T."/>
            <person name="Young S.K."/>
            <person name="Zeng Q."/>
            <person name="Koehrsen M."/>
            <person name="Haas B."/>
            <person name="Borodovsky M."/>
            <person name="Guigo R."/>
            <person name="Alvarado L."/>
            <person name="Berlin A."/>
            <person name="Bochicchio J."/>
            <person name="Borenstein D."/>
            <person name="Chapman S."/>
            <person name="Chen Z."/>
            <person name="Freedman E."/>
            <person name="Gellesch M."/>
            <person name="Goldberg J."/>
            <person name="Griggs A."/>
            <person name="Gujja S."/>
            <person name="Heilman E."/>
            <person name="Heiman D."/>
            <person name="Hepburn T."/>
            <person name="Howarth C."/>
            <person name="Jen D."/>
            <person name="Larson L."/>
            <person name="Mehta T."/>
            <person name="Park D."/>
            <person name="Pearson M."/>
            <person name="Roberts A."/>
            <person name="Saif S."/>
            <person name="Shenoy N."/>
            <person name="Sisk P."/>
            <person name="Stolte C."/>
            <person name="Sykes S."/>
            <person name="Thomson T."/>
            <person name="Walk T."/>
            <person name="White J."/>
            <person name="Yandava C."/>
            <person name="Burger G."/>
            <person name="Gray M.W."/>
            <person name="Holland P.W.H."/>
            <person name="King N."/>
            <person name="Lang F.B.F."/>
            <person name="Roger A.J."/>
            <person name="Ruiz-Trillo I."/>
            <person name="Lander E."/>
            <person name="Nusbaum C."/>
        </authorList>
    </citation>
    <scope>NUCLEOTIDE SEQUENCE [LARGE SCALE GENOMIC DNA]</scope>
    <source>
        <strain evidence="10 11">ATCC 50062</strain>
    </source>
</reference>
<evidence type="ECO:0000259" key="9">
    <source>
        <dbReference type="PROSITE" id="PS50127"/>
    </source>
</evidence>
<organism evidence="10 11">
    <name type="scientific">Thecamonas trahens ATCC 50062</name>
    <dbReference type="NCBI Taxonomy" id="461836"/>
    <lineage>
        <taxon>Eukaryota</taxon>
        <taxon>Apusozoa</taxon>
        <taxon>Apusomonadida</taxon>
        <taxon>Apusomonadidae</taxon>
        <taxon>Thecamonas</taxon>
    </lineage>
</organism>
<evidence type="ECO:0000256" key="7">
    <source>
        <dbReference type="RuleBase" id="RU362109"/>
    </source>
</evidence>
<evidence type="ECO:0000256" key="8">
    <source>
        <dbReference type="SAM" id="MobiDB-lite"/>
    </source>
</evidence>
<feature type="compositionally biased region" description="Basic and acidic residues" evidence="8">
    <location>
        <begin position="7"/>
        <end position="18"/>
    </location>
</feature>
<name>A0A0L0D631_THETB</name>
<evidence type="ECO:0000256" key="4">
    <source>
        <dbReference type="ARBA" id="ARBA00022786"/>
    </source>
</evidence>
<dbReference type="GO" id="GO:0019788">
    <property type="term" value="F:NEDD8 transferase activity"/>
    <property type="evidence" value="ECO:0007669"/>
    <property type="project" value="UniProtKB-ARBA"/>
</dbReference>
<dbReference type="Pfam" id="PF00179">
    <property type="entry name" value="UQ_con"/>
    <property type="match status" value="1"/>
</dbReference>
<dbReference type="CDD" id="cd23794">
    <property type="entry name" value="UBCc_UBE2F_UBE2M"/>
    <property type="match status" value="1"/>
</dbReference>
<dbReference type="STRING" id="461836.A0A0L0D631"/>
<dbReference type="InterPro" id="IPR050113">
    <property type="entry name" value="Ub_conjugating_enzyme"/>
</dbReference>
<gene>
    <name evidence="10" type="ORF">AMSG_04072</name>
</gene>